<evidence type="ECO:0000256" key="1">
    <source>
        <dbReference type="SAM" id="MobiDB-lite"/>
    </source>
</evidence>
<feature type="region of interest" description="Disordered" evidence="1">
    <location>
        <begin position="1"/>
        <end position="46"/>
    </location>
</feature>
<keyword evidence="3" id="KW-1185">Reference proteome</keyword>
<evidence type="ECO:0000313" key="3">
    <source>
        <dbReference type="Proteomes" id="UP000644610"/>
    </source>
</evidence>
<sequence>MIGACRGRHVTGSDGGLRSSMTASHVTSDGAEDDIEDDAGDGLAGSARGLAGASRRLLHDHQLGFPS</sequence>
<name>A0A8J3XL53_9ACTN</name>
<protein>
    <submittedName>
        <fullName evidence="2">Uncharacterized protein</fullName>
    </submittedName>
</protein>
<gene>
    <name evidence="2" type="ORF">Psi02_02300</name>
</gene>
<dbReference type="Proteomes" id="UP000644610">
    <property type="component" value="Unassembled WGS sequence"/>
</dbReference>
<comment type="caution">
    <text evidence="2">The sequence shown here is derived from an EMBL/GenBank/DDBJ whole genome shotgun (WGS) entry which is preliminary data.</text>
</comment>
<reference evidence="2" key="1">
    <citation type="submission" date="2021-01" db="EMBL/GenBank/DDBJ databases">
        <title>Whole genome shotgun sequence of Planotetraspora silvatica NBRC 100141.</title>
        <authorList>
            <person name="Komaki H."/>
            <person name="Tamura T."/>
        </authorList>
    </citation>
    <scope>NUCLEOTIDE SEQUENCE</scope>
    <source>
        <strain evidence="2">NBRC 100141</strain>
    </source>
</reference>
<evidence type="ECO:0000313" key="2">
    <source>
        <dbReference type="EMBL" id="GII43806.1"/>
    </source>
</evidence>
<accession>A0A8J3XL53</accession>
<dbReference type="AlphaFoldDB" id="A0A8J3XL53"/>
<dbReference type="EMBL" id="BOOQ01000002">
    <property type="protein sequence ID" value="GII43806.1"/>
    <property type="molecule type" value="Genomic_DNA"/>
</dbReference>
<organism evidence="2 3">
    <name type="scientific">Planotetraspora silvatica</name>
    <dbReference type="NCBI Taxonomy" id="234614"/>
    <lineage>
        <taxon>Bacteria</taxon>
        <taxon>Bacillati</taxon>
        <taxon>Actinomycetota</taxon>
        <taxon>Actinomycetes</taxon>
        <taxon>Streptosporangiales</taxon>
        <taxon>Streptosporangiaceae</taxon>
        <taxon>Planotetraspora</taxon>
    </lineage>
</organism>
<proteinExistence type="predicted"/>
<feature type="compositionally biased region" description="Acidic residues" evidence="1">
    <location>
        <begin position="30"/>
        <end position="40"/>
    </location>
</feature>